<keyword evidence="2" id="KW-1185">Reference proteome</keyword>
<sequence>MTIRDPRGQGAGPGLGTGAGVAVGPAGGVSSLLPRTVQPWRPQTTFNLPLSLQNLLQHLGGTSHTYHPFRRKNSLRGHSVGSSQAVEKAPPSLLLLCRNTLLNTFGLRRLRRTLIRAGAPRVLVRLISTLTAGECQSEGMAPLLDVFAQPFFHRAVTWRITCSLDHQPYLTTIAT</sequence>
<dbReference type="EMBL" id="CAXKWB010026940">
    <property type="protein sequence ID" value="CAL4130949.1"/>
    <property type="molecule type" value="Genomic_DNA"/>
</dbReference>
<dbReference type="Proteomes" id="UP001497623">
    <property type="component" value="Unassembled WGS sequence"/>
</dbReference>
<comment type="caution">
    <text evidence="1">The sequence shown here is derived from an EMBL/GenBank/DDBJ whole genome shotgun (WGS) entry which is preliminary data.</text>
</comment>
<evidence type="ECO:0000313" key="2">
    <source>
        <dbReference type="Proteomes" id="UP001497623"/>
    </source>
</evidence>
<accession>A0AAV2RLP5</accession>
<evidence type="ECO:0000313" key="1">
    <source>
        <dbReference type="EMBL" id="CAL4130949.1"/>
    </source>
</evidence>
<name>A0AAV2RLP5_MEGNR</name>
<organism evidence="1 2">
    <name type="scientific">Meganyctiphanes norvegica</name>
    <name type="common">Northern krill</name>
    <name type="synonym">Thysanopoda norvegica</name>
    <dbReference type="NCBI Taxonomy" id="48144"/>
    <lineage>
        <taxon>Eukaryota</taxon>
        <taxon>Metazoa</taxon>
        <taxon>Ecdysozoa</taxon>
        <taxon>Arthropoda</taxon>
        <taxon>Crustacea</taxon>
        <taxon>Multicrustacea</taxon>
        <taxon>Malacostraca</taxon>
        <taxon>Eumalacostraca</taxon>
        <taxon>Eucarida</taxon>
        <taxon>Euphausiacea</taxon>
        <taxon>Euphausiidae</taxon>
        <taxon>Meganyctiphanes</taxon>
    </lineage>
</organism>
<proteinExistence type="predicted"/>
<gene>
    <name evidence="1" type="ORF">MNOR_LOCUS26657</name>
</gene>
<feature type="non-terminal residue" evidence="1">
    <location>
        <position position="175"/>
    </location>
</feature>
<reference evidence="1 2" key="1">
    <citation type="submission" date="2024-05" db="EMBL/GenBank/DDBJ databases">
        <authorList>
            <person name="Wallberg A."/>
        </authorList>
    </citation>
    <scope>NUCLEOTIDE SEQUENCE [LARGE SCALE GENOMIC DNA]</scope>
</reference>
<dbReference type="AlphaFoldDB" id="A0AAV2RLP5"/>
<protein>
    <submittedName>
        <fullName evidence="1">Uncharacterized protein</fullName>
    </submittedName>
</protein>